<organism evidence="1 2">
    <name type="scientific">Chaetomium tenue</name>
    <dbReference type="NCBI Taxonomy" id="1854479"/>
    <lineage>
        <taxon>Eukaryota</taxon>
        <taxon>Fungi</taxon>
        <taxon>Dikarya</taxon>
        <taxon>Ascomycota</taxon>
        <taxon>Pezizomycotina</taxon>
        <taxon>Sordariomycetes</taxon>
        <taxon>Sordariomycetidae</taxon>
        <taxon>Sordariales</taxon>
        <taxon>Chaetomiaceae</taxon>
        <taxon>Chaetomium</taxon>
    </lineage>
</organism>
<evidence type="ECO:0000313" key="2">
    <source>
        <dbReference type="Proteomes" id="UP000724584"/>
    </source>
</evidence>
<protein>
    <submittedName>
        <fullName evidence="1">Increased rDNA silencing protein 4</fullName>
    </submittedName>
</protein>
<dbReference type="Proteomes" id="UP000724584">
    <property type="component" value="Unassembled WGS sequence"/>
</dbReference>
<sequence>MQPPSSPTRPTHSHPSRSATPSNPARSTTPAPPPTTNPAVSAALQGATLAFNKQKKAAVAAAQQQQQRNGAGVGRGPSPVRHTPSQQQQKQNQQQNGGGVARSGITAAAAGGKVGAGPGSAPRGGNGALLAATQAARGHAAAGSGNKGVNESGSAAAAVGAGSGLDGGHGHGGGLVGQRVLDLHAAGGGGSTLLPPPAGRSGADGGGGGRQTSPSLIAATLAASRSVSPARGPIPQLDLNGGGRVTQKRGQSVGAASVAAGGAGLRHEAEVLDTASIPPTTSLVSLFEGKKGEDDVDPVKKRAPSVRRKDMDTEEQARKERASQEPQKAKPKPAPKPKPKPEVATAVAVPKSSDEARGASEGNSRPGDTGGSEHGERGRAEATPSQRRARSQHSEHKPAKKPKPAQHRPPTPPPSLPTRNPSNHVVSHPKRVAKAPRLEPPTPPIKTSTIAKMAEPIVQVTPVEPDIDQVDVFHHQDRNPKPRQVSQGSTSSNDSFVSASSVPSGAVSPVREVNNTPRRPAPPARSPSSRSISTPNPPRQHASHPSTPNLTLSSLTNAMMASNLASARLTPTTPSQPPPLPAPRRSGRSPLQPHHTADSIRSQLTGGSKSPNHAAHQQKQRTGMLQTLRSPHASLSDDEDARRQDHHRRRSKVLGGGNRKHAHHEGSRRRWRDEITARERKRYEAVWASNRGLFLRPGWAAQYQNPTTTTTPTPTGGASPAHRNGPGTSEETQHQTRDQAVEASRASHGAEAELVVNVVARDIWSRSRLPADELAEVWDLVDRGARGALARDEFVVGLWLIDQRLRGRKIPARVSQSVWDSAAGGYQGVVVPLPGGGGAGGRRGRRA</sequence>
<proteinExistence type="predicted"/>
<gene>
    <name evidence="1" type="ORF">F5144DRAFT_529945</name>
</gene>
<dbReference type="EMBL" id="JAGIZQ010000003">
    <property type="protein sequence ID" value="KAH6636379.1"/>
    <property type="molecule type" value="Genomic_DNA"/>
</dbReference>
<comment type="caution">
    <text evidence="1">The sequence shown here is derived from an EMBL/GenBank/DDBJ whole genome shotgun (WGS) entry which is preliminary data.</text>
</comment>
<keyword evidence="2" id="KW-1185">Reference proteome</keyword>
<reference evidence="1 2" key="1">
    <citation type="journal article" date="2021" name="Nat. Commun.">
        <title>Genetic determinants of endophytism in the Arabidopsis root mycobiome.</title>
        <authorList>
            <person name="Mesny F."/>
            <person name="Miyauchi S."/>
            <person name="Thiergart T."/>
            <person name="Pickel B."/>
            <person name="Atanasova L."/>
            <person name="Karlsson M."/>
            <person name="Huettel B."/>
            <person name="Barry K.W."/>
            <person name="Haridas S."/>
            <person name="Chen C."/>
            <person name="Bauer D."/>
            <person name="Andreopoulos W."/>
            <person name="Pangilinan J."/>
            <person name="LaButti K."/>
            <person name="Riley R."/>
            <person name="Lipzen A."/>
            <person name="Clum A."/>
            <person name="Drula E."/>
            <person name="Henrissat B."/>
            <person name="Kohler A."/>
            <person name="Grigoriev I.V."/>
            <person name="Martin F.M."/>
            <person name="Hacquard S."/>
        </authorList>
    </citation>
    <scope>NUCLEOTIDE SEQUENCE [LARGE SCALE GENOMIC DNA]</scope>
    <source>
        <strain evidence="1 2">MPI-SDFR-AT-0079</strain>
    </source>
</reference>
<evidence type="ECO:0000313" key="1">
    <source>
        <dbReference type="EMBL" id="KAH6636379.1"/>
    </source>
</evidence>
<accession>A0ACB7PB18</accession>
<name>A0ACB7PB18_9PEZI</name>